<proteinExistence type="predicted"/>
<reference evidence="3" key="1">
    <citation type="journal article" date="2019" name="Int. J. Syst. Evol. Microbiol.">
        <title>The Global Catalogue of Microorganisms (GCM) 10K type strain sequencing project: providing services to taxonomists for standard genome sequencing and annotation.</title>
        <authorList>
            <consortium name="The Broad Institute Genomics Platform"/>
            <consortium name="The Broad Institute Genome Sequencing Center for Infectious Disease"/>
            <person name="Wu L."/>
            <person name="Ma J."/>
        </authorList>
    </citation>
    <scope>NUCLEOTIDE SEQUENCE [LARGE SCALE GENOMIC DNA]</scope>
    <source>
        <strain evidence="3">JCM 18326</strain>
    </source>
</reference>
<sequence>MKKYSFISLLLFFLGIQQLVAQELQVDVSMNGDRVQTQERQLITGLEKTIKDFMNKQEWSSDDFEDFERIKLNMQINLTANSSPAEQNYEADVQLLSVRPVYRTDYESPLFNYLDNDWRFSFGPSDPLVYTNNVYSTELVSLMSFYAYLVMGLDYDTFSMEGGTPFYVKAQEIANYSQQSGGKGWNLFGEKQDRIYLIDNVLSPQFKPFRAALYEYHRLGLDTFEEDPDNSRKVILQALKKIQGVRKNVLISIMLDSFFRAKSSELLNIFSQGDAAVIEEAVNILVEVDPSNANKYRKLM</sequence>
<dbReference type="InterPro" id="IPR032274">
    <property type="entry name" value="DUF4835"/>
</dbReference>
<evidence type="ECO:0000256" key="1">
    <source>
        <dbReference type="SAM" id="SignalP"/>
    </source>
</evidence>
<dbReference type="Proteomes" id="UP001500298">
    <property type="component" value="Unassembled WGS sequence"/>
</dbReference>
<organism evidence="2 3">
    <name type="scientific">Algivirga pacifica</name>
    <dbReference type="NCBI Taxonomy" id="1162670"/>
    <lineage>
        <taxon>Bacteria</taxon>
        <taxon>Pseudomonadati</taxon>
        <taxon>Bacteroidota</taxon>
        <taxon>Cytophagia</taxon>
        <taxon>Cytophagales</taxon>
        <taxon>Flammeovirgaceae</taxon>
        <taxon>Algivirga</taxon>
    </lineage>
</organism>
<comment type="caution">
    <text evidence="2">The sequence shown here is derived from an EMBL/GenBank/DDBJ whole genome shotgun (WGS) entry which is preliminary data.</text>
</comment>
<keyword evidence="3" id="KW-1185">Reference proteome</keyword>
<feature type="chain" id="PRO_5045399278" evidence="1">
    <location>
        <begin position="22"/>
        <end position="300"/>
    </location>
</feature>
<protein>
    <submittedName>
        <fullName evidence="2">DUF4835 family protein</fullName>
    </submittedName>
</protein>
<dbReference type="EMBL" id="BAABJX010000002">
    <property type="protein sequence ID" value="GAA4820302.1"/>
    <property type="molecule type" value="Genomic_DNA"/>
</dbReference>
<feature type="signal peptide" evidence="1">
    <location>
        <begin position="1"/>
        <end position="21"/>
    </location>
</feature>
<dbReference type="Pfam" id="PF16119">
    <property type="entry name" value="DUF4835"/>
    <property type="match status" value="1"/>
</dbReference>
<evidence type="ECO:0000313" key="3">
    <source>
        <dbReference type="Proteomes" id="UP001500298"/>
    </source>
</evidence>
<name>A0ABP9CWN0_9BACT</name>
<keyword evidence="1" id="KW-0732">Signal</keyword>
<evidence type="ECO:0000313" key="2">
    <source>
        <dbReference type="EMBL" id="GAA4820302.1"/>
    </source>
</evidence>
<dbReference type="RefSeq" id="WP_345368433.1">
    <property type="nucleotide sequence ID" value="NZ_BAABJX010000002.1"/>
</dbReference>
<gene>
    <name evidence="2" type="ORF">GCM10023331_00850</name>
</gene>
<accession>A0ABP9CWN0</accession>